<dbReference type="AlphaFoldDB" id="A0A377FQG6"/>
<evidence type="ECO:0000256" key="6">
    <source>
        <dbReference type="ARBA" id="ARBA00023306"/>
    </source>
</evidence>
<dbReference type="Pfam" id="PF02875">
    <property type="entry name" value="Mur_ligase_C"/>
    <property type="match status" value="1"/>
</dbReference>
<dbReference type="Gene3D" id="3.40.1190.10">
    <property type="entry name" value="Mur-like, catalytic domain"/>
    <property type="match status" value="1"/>
</dbReference>
<dbReference type="Pfam" id="PF01225">
    <property type="entry name" value="Mur_ligase"/>
    <property type="match status" value="1"/>
</dbReference>
<evidence type="ECO:0000259" key="10">
    <source>
        <dbReference type="Pfam" id="PF01225"/>
    </source>
</evidence>
<keyword evidence="5 8" id="KW-0573">Peptidoglycan synthesis</keyword>
<dbReference type="GO" id="GO:0051301">
    <property type="term" value="P:cell division"/>
    <property type="evidence" value="ECO:0007669"/>
    <property type="project" value="UniProtKB-KW"/>
</dbReference>
<evidence type="ECO:0000313" key="13">
    <source>
        <dbReference type="EMBL" id="STO06958.1"/>
    </source>
</evidence>
<evidence type="ECO:0000256" key="9">
    <source>
        <dbReference type="RuleBase" id="RU004135"/>
    </source>
</evidence>
<dbReference type="SUPFAM" id="SSF63418">
    <property type="entry name" value="MurE/MurF N-terminal domain"/>
    <property type="match status" value="1"/>
</dbReference>
<evidence type="ECO:0000256" key="8">
    <source>
        <dbReference type="HAMAP-Rule" id="MF_00208"/>
    </source>
</evidence>
<feature type="binding site" evidence="8">
    <location>
        <position position="185"/>
    </location>
    <ligand>
        <name>UDP-N-acetyl-alpha-D-muramoyl-L-alanyl-D-glutamate</name>
        <dbReference type="ChEBI" id="CHEBI:83900"/>
    </ligand>
</feature>
<keyword evidence="7 8" id="KW-0961">Cell wall biogenesis/degradation</keyword>
<dbReference type="UniPathway" id="UPA00219"/>
<dbReference type="PANTHER" id="PTHR23135">
    <property type="entry name" value="MUR LIGASE FAMILY MEMBER"/>
    <property type="match status" value="1"/>
</dbReference>
<dbReference type="EC" id="6.3.2.-" evidence="8"/>
<keyword evidence="4 8" id="KW-0133">Cell shape</keyword>
<comment type="pathway">
    <text evidence="1 8 9">Cell wall biogenesis; peptidoglycan biosynthesis.</text>
</comment>
<keyword evidence="8" id="KW-0460">Magnesium</keyword>
<accession>A0A377FQG6</accession>
<comment type="PTM">
    <text evidence="8">Carboxylation is probably crucial for Mg(2+) binding and, consequently, for the gamma-phosphate positioning of ATP.</text>
</comment>
<keyword evidence="8 13" id="KW-0436">Ligase</keyword>
<evidence type="ECO:0000313" key="14">
    <source>
        <dbReference type="Proteomes" id="UP000254060"/>
    </source>
</evidence>
<dbReference type="Gene3D" id="3.40.1390.10">
    <property type="entry name" value="MurE/MurF, N-terminal domain"/>
    <property type="match status" value="1"/>
</dbReference>
<dbReference type="NCBIfam" id="TIGR01085">
    <property type="entry name" value="murE"/>
    <property type="match status" value="1"/>
</dbReference>
<evidence type="ECO:0000259" key="12">
    <source>
        <dbReference type="Pfam" id="PF08245"/>
    </source>
</evidence>
<dbReference type="SUPFAM" id="SSF53623">
    <property type="entry name" value="MurD-like peptide ligases, catalytic domain"/>
    <property type="match status" value="1"/>
</dbReference>
<feature type="binding site" evidence="8">
    <location>
        <position position="149"/>
    </location>
    <ligand>
        <name>UDP-N-acetyl-alpha-D-muramoyl-L-alanyl-D-glutamate</name>
        <dbReference type="ChEBI" id="CHEBI:83900"/>
    </ligand>
</feature>
<dbReference type="STRING" id="1397694.GCA_000702585_00818"/>
<dbReference type="InterPro" id="IPR013221">
    <property type="entry name" value="Mur_ligase_cen"/>
</dbReference>
<comment type="function">
    <text evidence="8">Catalyzes the addition of an amino acid to the nucleotide precursor UDP-N-acetylmuramoyl-L-alanyl-D-glutamate (UMAG) in the biosynthesis of bacterial cell-wall peptidoglycan.</text>
</comment>
<name>A0A377FQG6_9BACL</name>
<keyword evidence="8" id="KW-0547">Nucleotide-binding</keyword>
<dbReference type="RefSeq" id="WP_029334133.1">
    <property type="nucleotide sequence ID" value="NZ_UGGP01000001.1"/>
</dbReference>
<dbReference type="InterPro" id="IPR035911">
    <property type="entry name" value="MurE/MurF_N"/>
</dbReference>
<dbReference type="GO" id="GO:0005524">
    <property type="term" value="F:ATP binding"/>
    <property type="evidence" value="ECO:0007669"/>
    <property type="project" value="UniProtKB-UniRule"/>
</dbReference>
<evidence type="ECO:0000256" key="7">
    <source>
        <dbReference type="ARBA" id="ARBA00023316"/>
    </source>
</evidence>
<organism evidence="13 14">
    <name type="scientific">Exiguobacterium aurantiacum</name>
    <dbReference type="NCBI Taxonomy" id="33987"/>
    <lineage>
        <taxon>Bacteria</taxon>
        <taxon>Bacillati</taxon>
        <taxon>Bacillota</taxon>
        <taxon>Bacilli</taxon>
        <taxon>Bacillales</taxon>
        <taxon>Bacillales Family XII. Incertae Sedis</taxon>
        <taxon>Exiguobacterium</taxon>
    </lineage>
</organism>
<gene>
    <name evidence="13" type="primary">murE_1</name>
    <name evidence="8" type="synonym">murE</name>
    <name evidence="13" type="ORF">NCTC13163_00299</name>
</gene>
<dbReference type="SUPFAM" id="SSF53244">
    <property type="entry name" value="MurD-like peptide ligases, peptide-binding domain"/>
    <property type="match status" value="1"/>
</dbReference>
<feature type="domain" description="Mur ligase central" evidence="12">
    <location>
        <begin position="106"/>
        <end position="305"/>
    </location>
</feature>
<dbReference type="PANTHER" id="PTHR23135:SF4">
    <property type="entry name" value="UDP-N-ACETYLMURAMOYL-L-ALANYL-D-GLUTAMATE--2,6-DIAMINOPIMELATE LIGASE MURE HOMOLOG, CHLOROPLASTIC"/>
    <property type="match status" value="1"/>
</dbReference>
<sequence>MRTKRLSAILGNEMDDIECDPWVTGIETDSRKVSPGNLFICIRGYTVDGHKFAEDAVSKGASAIISEYPLELDVPNIVVADTKRTAGIVASAFYDHPSHRMRVYGVTGTNGKTTTATLTYDLFRLSGRPVGIVSTIGARYKDKTLSTPNTTPEAVVLHRILAEMADAGVTDCVVEVSSHAMMEGRVEGVHFHAAAFTNLTHDHLDYHRSMDEYARAKARLFEQVEQTGGDAIILNAEDEASTIMASFAPTRRRVMYSTHTNVPADIQVIWLDDTVRVKVNAMTIEVPVQFMGAFNAANLAAAIGLVSTSELMLRAIIANVPGLTLPKGRLERLDTEDAEIYIDYAHTPDGLEKCLSTLQKGERHLVVVLSAAGDRDPTKRAEMGRIASRYSNDLIVTVHDVRNEDPKQIIDGLLEGVDADTRYVTFEERRAALRHAAVQALEGKRVVVVGKGHDHVERIGSEAVPFNESDILLAELKNLKGQEPAI</sequence>
<dbReference type="InterPro" id="IPR000713">
    <property type="entry name" value="Mur_ligase_N"/>
</dbReference>
<protein>
    <recommendedName>
        <fullName evidence="8">UDP-N-acetylmuramyl-tripeptide synthetase</fullName>
        <ecNumber evidence="8">6.3.2.-</ecNumber>
    </recommendedName>
    <alternativeName>
        <fullName evidence="8">UDP-MurNAc-tripeptide synthetase</fullName>
    </alternativeName>
</protein>
<feature type="domain" description="Mur ligase N-terminal catalytic" evidence="10">
    <location>
        <begin position="23"/>
        <end position="77"/>
    </location>
</feature>
<feature type="binding site" evidence="8">
    <location>
        <position position="30"/>
    </location>
    <ligand>
        <name>UDP-N-acetyl-alpha-D-muramoyl-L-alanyl-D-glutamate</name>
        <dbReference type="ChEBI" id="CHEBI:83900"/>
    </ligand>
</feature>
<proteinExistence type="inferred from homology"/>
<evidence type="ECO:0000256" key="5">
    <source>
        <dbReference type="ARBA" id="ARBA00022984"/>
    </source>
</evidence>
<feature type="binding site" evidence="8">
    <location>
        <begin position="150"/>
        <end position="151"/>
    </location>
    <ligand>
        <name>UDP-N-acetyl-alpha-D-muramoyl-L-alanyl-D-glutamate</name>
        <dbReference type="ChEBI" id="CHEBI:83900"/>
    </ligand>
</feature>
<dbReference type="Pfam" id="PF08245">
    <property type="entry name" value="Mur_ligase_M"/>
    <property type="match status" value="1"/>
</dbReference>
<evidence type="ECO:0000256" key="2">
    <source>
        <dbReference type="ARBA" id="ARBA00005898"/>
    </source>
</evidence>
<keyword evidence="6 8" id="KW-0131">Cell cycle</keyword>
<dbReference type="InterPro" id="IPR036615">
    <property type="entry name" value="Mur_ligase_C_dom_sf"/>
</dbReference>
<feature type="binding site" evidence="8">
    <location>
        <begin position="108"/>
        <end position="114"/>
    </location>
    <ligand>
        <name>ATP</name>
        <dbReference type="ChEBI" id="CHEBI:30616"/>
    </ligand>
</feature>
<reference evidence="13 14" key="1">
    <citation type="submission" date="2018-06" db="EMBL/GenBank/DDBJ databases">
        <authorList>
            <consortium name="Pathogen Informatics"/>
            <person name="Doyle S."/>
        </authorList>
    </citation>
    <scope>NUCLEOTIDE SEQUENCE [LARGE SCALE GENOMIC DNA]</scope>
    <source>
        <strain evidence="13 14">NCTC13163</strain>
    </source>
</reference>
<comment type="cofactor">
    <cofactor evidence="8">
        <name>Mg(2+)</name>
        <dbReference type="ChEBI" id="CHEBI:18420"/>
    </cofactor>
</comment>
<keyword evidence="8" id="KW-0963">Cytoplasm</keyword>
<comment type="similarity">
    <text evidence="2 8">Belongs to the MurCDEF family. MurE subfamily.</text>
</comment>
<comment type="subcellular location">
    <subcellularLocation>
        <location evidence="8 9">Cytoplasm</location>
    </subcellularLocation>
</comment>
<dbReference type="GO" id="GO:0005737">
    <property type="term" value="C:cytoplasm"/>
    <property type="evidence" value="ECO:0007669"/>
    <property type="project" value="UniProtKB-SubCell"/>
</dbReference>
<dbReference type="NCBIfam" id="NF001126">
    <property type="entry name" value="PRK00139.1-4"/>
    <property type="match status" value="1"/>
</dbReference>
<dbReference type="Proteomes" id="UP000254060">
    <property type="component" value="Unassembled WGS sequence"/>
</dbReference>
<dbReference type="GO" id="GO:0016881">
    <property type="term" value="F:acid-amino acid ligase activity"/>
    <property type="evidence" value="ECO:0007669"/>
    <property type="project" value="UniProtKB-UniRule"/>
</dbReference>
<feature type="modified residue" description="N6-carboxylysine" evidence="8">
    <location>
        <position position="217"/>
    </location>
</feature>
<dbReference type="GO" id="GO:0000287">
    <property type="term" value="F:magnesium ion binding"/>
    <property type="evidence" value="ECO:0007669"/>
    <property type="project" value="UniProtKB-UniRule"/>
</dbReference>
<evidence type="ECO:0000256" key="3">
    <source>
        <dbReference type="ARBA" id="ARBA00022618"/>
    </source>
</evidence>
<dbReference type="InterPro" id="IPR004101">
    <property type="entry name" value="Mur_ligase_C"/>
</dbReference>
<dbReference type="Gene3D" id="3.90.190.20">
    <property type="entry name" value="Mur ligase, C-terminal domain"/>
    <property type="match status" value="1"/>
</dbReference>
<keyword evidence="8" id="KW-0067">ATP-binding</keyword>
<dbReference type="GO" id="GO:0071555">
    <property type="term" value="P:cell wall organization"/>
    <property type="evidence" value="ECO:0007669"/>
    <property type="project" value="UniProtKB-KW"/>
</dbReference>
<dbReference type="GO" id="GO:0009252">
    <property type="term" value="P:peptidoglycan biosynthetic process"/>
    <property type="evidence" value="ECO:0007669"/>
    <property type="project" value="UniProtKB-UniRule"/>
</dbReference>
<feature type="domain" description="Mur ligase C-terminal" evidence="11">
    <location>
        <begin position="328"/>
        <end position="452"/>
    </location>
</feature>
<dbReference type="OrthoDB" id="9800958at2"/>
<feature type="binding site" evidence="8">
    <location>
        <position position="177"/>
    </location>
    <ligand>
        <name>UDP-N-acetyl-alpha-D-muramoyl-L-alanyl-D-glutamate</name>
        <dbReference type="ChEBI" id="CHEBI:83900"/>
    </ligand>
</feature>
<dbReference type="HAMAP" id="MF_00208">
    <property type="entry name" value="MurE"/>
    <property type="match status" value="1"/>
</dbReference>
<keyword evidence="3 8" id="KW-0132">Cell division</keyword>
<evidence type="ECO:0000259" key="11">
    <source>
        <dbReference type="Pfam" id="PF02875"/>
    </source>
</evidence>
<evidence type="ECO:0000256" key="1">
    <source>
        <dbReference type="ARBA" id="ARBA00004752"/>
    </source>
</evidence>
<dbReference type="InterPro" id="IPR036565">
    <property type="entry name" value="Mur-like_cat_sf"/>
</dbReference>
<dbReference type="GO" id="GO:0008360">
    <property type="term" value="P:regulation of cell shape"/>
    <property type="evidence" value="ECO:0007669"/>
    <property type="project" value="UniProtKB-KW"/>
</dbReference>
<evidence type="ECO:0000256" key="4">
    <source>
        <dbReference type="ARBA" id="ARBA00022960"/>
    </source>
</evidence>
<dbReference type="EMBL" id="UGGP01000001">
    <property type="protein sequence ID" value="STO06958.1"/>
    <property type="molecule type" value="Genomic_DNA"/>
</dbReference>
<comment type="caution">
    <text evidence="8">Lacks conserved residue(s) required for the propagation of feature annotation.</text>
</comment>
<dbReference type="InterPro" id="IPR005761">
    <property type="entry name" value="UDP-N-AcMur-Glu-dNH2Pim_ligase"/>
</dbReference>